<evidence type="ECO:0000313" key="3">
    <source>
        <dbReference type="EMBL" id="KTD36009.1"/>
    </source>
</evidence>
<sequence>MSKEAIYKGWFQDWRREKADKEDNCLNTAILIGSYVEKATLDEIKADFHDHDSPLFAEFARYGKRTYGALAFGRLGVYEYMECLQSSAVEEKELLNKVIESIDGLYDNPTSGTLEKIETLIKVFNDWIEKFAEKNPNREQVINAFKSIYMVLKIADLTLNNLPTLLKMTVNRIVNINVFHEQVKDLLDRTENKIRSLTVKAAQEDSSSGVIGPATIAEHLHAINLTILKTREIPLMTRVMLVQQRTSNMVKALASFDELRGSLELLAKKKENAAKLLRALVENNQKPTGRLYFLDFIAKNKANFDEMIAYADDDQDKQELIAIWKELLNPTAYRKTVSFLQYATSITTSIPGCFFRYTAPGYTNAVSKYLPATIDSAAKNKVEKLINSYLAKLSEQIDKVKKVVEASNDKIAHGDERVKLLILNSASVDLDQAGLDLAKSQDAEILVYELIEDVENKRKILQSVEDYEREVEALDKKLKEQLAKPQNIMISFFGYDSELAKIAEKITRLKITLTNLKVEYTAAILEDTDQLSTNEGISEQLRECILAEIACSKAPSYAQTKEIDGRLQFLSVQDHYNLIDREFSSFLKTRVTSQAFLIREAQKAEQETPSPTHSDFPPTHLTT</sequence>
<name>A0A0W0WUM1_9GAMM</name>
<dbReference type="AlphaFoldDB" id="A0A0W0WUM1"/>
<keyword evidence="1" id="KW-0175">Coiled coil</keyword>
<dbReference type="STRING" id="45070.Lnau_0993"/>
<evidence type="ECO:0000256" key="2">
    <source>
        <dbReference type="SAM" id="MobiDB-lite"/>
    </source>
</evidence>
<dbReference type="OrthoDB" id="5654415at2"/>
<protein>
    <submittedName>
        <fullName evidence="3">Purine NTPase</fullName>
    </submittedName>
</protein>
<comment type="caution">
    <text evidence="3">The sequence shown here is derived from an EMBL/GenBank/DDBJ whole genome shotgun (WGS) entry which is preliminary data.</text>
</comment>
<proteinExistence type="predicted"/>
<reference evidence="3 4" key="1">
    <citation type="submission" date="2015-11" db="EMBL/GenBank/DDBJ databases">
        <title>Genomic analysis of 38 Legionella species identifies large and diverse effector repertoires.</title>
        <authorList>
            <person name="Burstein D."/>
            <person name="Amaro F."/>
            <person name="Zusman T."/>
            <person name="Lifshitz Z."/>
            <person name="Cohen O."/>
            <person name="Gilbert J.A."/>
            <person name="Pupko T."/>
            <person name="Shuman H.A."/>
            <person name="Segal G."/>
        </authorList>
    </citation>
    <scope>NUCLEOTIDE SEQUENCE [LARGE SCALE GENOMIC DNA]</scope>
    <source>
        <strain evidence="3 4">ATCC 49506</strain>
    </source>
</reference>
<evidence type="ECO:0000313" key="4">
    <source>
        <dbReference type="Proteomes" id="UP000054725"/>
    </source>
</evidence>
<accession>A0A0W0WUM1</accession>
<keyword evidence="4" id="KW-1185">Reference proteome</keyword>
<evidence type="ECO:0000256" key="1">
    <source>
        <dbReference type="SAM" id="Coils"/>
    </source>
</evidence>
<gene>
    <name evidence="3" type="ORF">Lnau_0993</name>
</gene>
<dbReference type="PATRIC" id="fig|45070.6.peg.1050"/>
<dbReference type="Proteomes" id="UP000054725">
    <property type="component" value="Unassembled WGS sequence"/>
</dbReference>
<dbReference type="EMBL" id="LNYO01000013">
    <property type="protein sequence ID" value="KTD36009.1"/>
    <property type="molecule type" value="Genomic_DNA"/>
</dbReference>
<feature type="coiled-coil region" evidence="1">
    <location>
        <begin position="457"/>
        <end position="519"/>
    </location>
</feature>
<dbReference type="RefSeq" id="WP_058504038.1">
    <property type="nucleotide sequence ID" value="NZ_CAAAIF010000001.1"/>
</dbReference>
<organism evidence="3 4">
    <name type="scientific">Legionella nautarum</name>
    <dbReference type="NCBI Taxonomy" id="45070"/>
    <lineage>
        <taxon>Bacteria</taxon>
        <taxon>Pseudomonadati</taxon>
        <taxon>Pseudomonadota</taxon>
        <taxon>Gammaproteobacteria</taxon>
        <taxon>Legionellales</taxon>
        <taxon>Legionellaceae</taxon>
        <taxon>Legionella</taxon>
    </lineage>
</organism>
<feature type="region of interest" description="Disordered" evidence="2">
    <location>
        <begin position="601"/>
        <end position="623"/>
    </location>
</feature>